<evidence type="ECO:0000313" key="3">
    <source>
        <dbReference type="Proteomes" id="UP000034855"/>
    </source>
</evidence>
<dbReference type="STRING" id="1619037.UT67_C0005G0004"/>
<accession>A0A0G0TAK8</accession>
<proteinExistence type="inferred from homology"/>
<sequence>MVTKLIGVKEFRQNMAKYSAAAKRHGWRYVVLNRNVPIFEVKPFSKKEAIMEKLAADIAEARQQVRDGKVYTMEEVRRHLGL</sequence>
<gene>
    <name evidence="2" type="ORF">UT67_C0005G0004</name>
</gene>
<comment type="caution">
    <text evidence="2">The sequence shown here is derived from an EMBL/GenBank/DDBJ whole genome shotgun (WGS) entry which is preliminary data.</text>
</comment>
<organism evidence="2 3">
    <name type="scientific">Candidatus Magasanikbacteria bacterium GW2011_GWA2_40_10</name>
    <dbReference type="NCBI Taxonomy" id="1619037"/>
    <lineage>
        <taxon>Bacteria</taxon>
        <taxon>Candidatus Magasanikiibacteriota</taxon>
    </lineage>
</organism>
<dbReference type="Proteomes" id="UP000034855">
    <property type="component" value="Unassembled WGS sequence"/>
</dbReference>
<evidence type="ECO:0000313" key="2">
    <source>
        <dbReference type="EMBL" id="KKR34892.1"/>
    </source>
</evidence>
<evidence type="ECO:0008006" key="4">
    <source>
        <dbReference type="Google" id="ProtNLM"/>
    </source>
</evidence>
<comment type="similarity">
    <text evidence="1">Belongs to the phD/YefM antitoxin family.</text>
</comment>
<dbReference type="AlphaFoldDB" id="A0A0G0TAK8"/>
<name>A0A0G0TAK8_9BACT</name>
<dbReference type="EMBL" id="LBXR01000005">
    <property type="protein sequence ID" value="KKR34892.1"/>
    <property type="molecule type" value="Genomic_DNA"/>
</dbReference>
<dbReference type="SUPFAM" id="SSF143120">
    <property type="entry name" value="YefM-like"/>
    <property type="match status" value="1"/>
</dbReference>
<protein>
    <recommendedName>
        <fullName evidence="4">Antitoxin</fullName>
    </recommendedName>
</protein>
<dbReference type="Gene3D" id="1.10.1220.170">
    <property type="match status" value="1"/>
</dbReference>
<reference evidence="2 3" key="1">
    <citation type="journal article" date="2015" name="Nature">
        <title>rRNA introns, odd ribosomes, and small enigmatic genomes across a large radiation of phyla.</title>
        <authorList>
            <person name="Brown C.T."/>
            <person name="Hug L.A."/>
            <person name="Thomas B.C."/>
            <person name="Sharon I."/>
            <person name="Castelle C.J."/>
            <person name="Singh A."/>
            <person name="Wilkins M.J."/>
            <person name="Williams K.H."/>
            <person name="Banfield J.F."/>
        </authorList>
    </citation>
    <scope>NUCLEOTIDE SEQUENCE [LARGE SCALE GENOMIC DNA]</scope>
</reference>
<dbReference type="InterPro" id="IPR036165">
    <property type="entry name" value="YefM-like_sf"/>
</dbReference>
<evidence type="ECO:0000256" key="1">
    <source>
        <dbReference type="ARBA" id="ARBA00009981"/>
    </source>
</evidence>